<dbReference type="PANTHER" id="PTHR12428">
    <property type="entry name" value="OXA1"/>
    <property type="match status" value="1"/>
</dbReference>
<dbReference type="InterPro" id="IPR001708">
    <property type="entry name" value="YidC/ALB3/OXA1/COX18"/>
</dbReference>
<keyword evidence="3" id="KW-1003">Cell membrane</keyword>
<comment type="subcellular location">
    <subcellularLocation>
        <location evidence="1">Cell membrane</location>
        <topology evidence="1">Multi-pass membrane protein</topology>
    </subcellularLocation>
    <subcellularLocation>
        <location evidence="9">Membrane</location>
        <topology evidence="9">Multi-pass membrane protein</topology>
    </subcellularLocation>
</comment>
<feature type="transmembrane region" description="Helical" evidence="11">
    <location>
        <begin position="46"/>
        <end position="70"/>
    </location>
</feature>
<feature type="transmembrane region" description="Helical" evidence="11">
    <location>
        <begin position="191"/>
        <end position="208"/>
    </location>
</feature>
<organism evidence="14 15">
    <name type="scientific">Streptococcus dentapri</name>
    <dbReference type="NCBI Taxonomy" id="573564"/>
    <lineage>
        <taxon>Bacteria</taxon>
        <taxon>Bacillati</taxon>
        <taxon>Bacillota</taxon>
        <taxon>Bacilli</taxon>
        <taxon>Lactobacillales</taxon>
        <taxon>Streptococcaceae</taxon>
        <taxon>Streptococcus</taxon>
    </lineage>
</organism>
<comment type="similarity">
    <text evidence="9">Belongs to the OXA1/ALB3/YidC family.</text>
</comment>
<keyword evidence="15" id="KW-1185">Reference proteome</keyword>
<keyword evidence="6 11" id="KW-1133">Transmembrane helix</keyword>
<evidence type="ECO:0000256" key="12">
    <source>
        <dbReference type="SAM" id="SignalP"/>
    </source>
</evidence>
<evidence type="ECO:0000259" key="13">
    <source>
        <dbReference type="Pfam" id="PF02096"/>
    </source>
</evidence>
<accession>A0ABV8D1B7</accession>
<protein>
    <submittedName>
        <fullName evidence="14">YidC/Oxa1 family membrane protein insertase</fullName>
    </submittedName>
</protein>
<feature type="compositionally biased region" description="Basic residues" evidence="10">
    <location>
        <begin position="257"/>
        <end position="268"/>
    </location>
</feature>
<evidence type="ECO:0000256" key="3">
    <source>
        <dbReference type="ARBA" id="ARBA00022475"/>
    </source>
</evidence>
<name>A0ABV8D1B7_9STRE</name>
<evidence type="ECO:0000256" key="2">
    <source>
        <dbReference type="ARBA" id="ARBA00022448"/>
    </source>
</evidence>
<evidence type="ECO:0000256" key="9">
    <source>
        <dbReference type="RuleBase" id="RU003945"/>
    </source>
</evidence>
<dbReference type="InterPro" id="IPR047196">
    <property type="entry name" value="YidC_ALB_C"/>
</dbReference>
<evidence type="ECO:0000256" key="6">
    <source>
        <dbReference type="ARBA" id="ARBA00022989"/>
    </source>
</evidence>
<evidence type="ECO:0000313" key="14">
    <source>
        <dbReference type="EMBL" id="MFC3932198.1"/>
    </source>
</evidence>
<dbReference type="CDD" id="cd20070">
    <property type="entry name" value="5TM_YidC_Alb3"/>
    <property type="match status" value="1"/>
</dbReference>
<evidence type="ECO:0000256" key="10">
    <source>
        <dbReference type="SAM" id="MobiDB-lite"/>
    </source>
</evidence>
<feature type="signal peptide" evidence="12">
    <location>
        <begin position="1"/>
        <end position="22"/>
    </location>
</feature>
<dbReference type="InterPro" id="IPR028055">
    <property type="entry name" value="YidC/Oxa/ALB_C"/>
</dbReference>
<sequence>MKKKIKLTGLLLTALVFLTACASRSEVTSSSTDFWSQVVYGFGRAIQWLSFGGSVGIGIIFFTLLIRIALIPLYNRQMKSSQEIQELQPELRRIQKEYADDRTTQSIKIQELYKENGVNQWAAFIPLAIQLPVLMALYQALTRVPELSQGTFFIWDLSKNDSTYILPILAAVFTFLSTWLSNKAAKEKNGFMTATMFIMPLFILWMGASFTSGIALYWVVGNAFQVIQVLIFNNPFKIIAERERKEAEEKEREARIRRAKKKARQKRK</sequence>
<evidence type="ECO:0000313" key="15">
    <source>
        <dbReference type="Proteomes" id="UP001595901"/>
    </source>
</evidence>
<feature type="domain" description="Membrane insertase YidC/Oxa/ALB C-terminal" evidence="13">
    <location>
        <begin position="56"/>
        <end position="233"/>
    </location>
</feature>
<dbReference type="RefSeq" id="WP_380431370.1">
    <property type="nucleotide sequence ID" value="NZ_JBHSAC010000046.1"/>
</dbReference>
<evidence type="ECO:0000256" key="11">
    <source>
        <dbReference type="SAM" id="Phobius"/>
    </source>
</evidence>
<keyword evidence="12" id="KW-0732">Signal</keyword>
<feature type="transmembrane region" description="Helical" evidence="11">
    <location>
        <begin position="121"/>
        <end position="141"/>
    </location>
</feature>
<dbReference type="EMBL" id="JBHSAC010000046">
    <property type="protein sequence ID" value="MFC3932198.1"/>
    <property type="molecule type" value="Genomic_DNA"/>
</dbReference>
<dbReference type="NCBIfam" id="TIGR03592">
    <property type="entry name" value="yidC_oxa1_cterm"/>
    <property type="match status" value="1"/>
</dbReference>
<keyword evidence="7 11" id="KW-0472">Membrane</keyword>
<evidence type="ECO:0000256" key="1">
    <source>
        <dbReference type="ARBA" id="ARBA00004651"/>
    </source>
</evidence>
<keyword evidence="5" id="KW-0653">Protein transport</keyword>
<evidence type="ECO:0000256" key="8">
    <source>
        <dbReference type="ARBA" id="ARBA00023186"/>
    </source>
</evidence>
<dbReference type="PROSITE" id="PS51257">
    <property type="entry name" value="PROKAR_LIPOPROTEIN"/>
    <property type="match status" value="1"/>
</dbReference>
<dbReference type="Pfam" id="PF02096">
    <property type="entry name" value="60KD_IMP"/>
    <property type="match status" value="1"/>
</dbReference>
<feature type="compositionally biased region" description="Basic and acidic residues" evidence="10">
    <location>
        <begin position="244"/>
        <end position="256"/>
    </location>
</feature>
<keyword evidence="2" id="KW-0813">Transport</keyword>
<comment type="caution">
    <text evidence="14">The sequence shown here is derived from an EMBL/GenBank/DDBJ whole genome shotgun (WGS) entry which is preliminary data.</text>
</comment>
<feature type="transmembrane region" description="Helical" evidence="11">
    <location>
        <begin position="161"/>
        <end position="179"/>
    </location>
</feature>
<feature type="region of interest" description="Disordered" evidence="10">
    <location>
        <begin position="244"/>
        <end position="268"/>
    </location>
</feature>
<feature type="transmembrane region" description="Helical" evidence="11">
    <location>
        <begin position="214"/>
        <end position="236"/>
    </location>
</feature>
<feature type="chain" id="PRO_5045613118" evidence="12">
    <location>
        <begin position="23"/>
        <end position="268"/>
    </location>
</feature>
<dbReference type="Proteomes" id="UP001595901">
    <property type="component" value="Unassembled WGS sequence"/>
</dbReference>
<dbReference type="PANTHER" id="PTHR12428:SF65">
    <property type="entry name" value="CYTOCHROME C OXIDASE ASSEMBLY PROTEIN COX18, MITOCHONDRIAL"/>
    <property type="match status" value="1"/>
</dbReference>
<gene>
    <name evidence="14" type="ORF">ACFOSE_05360</name>
</gene>
<evidence type="ECO:0000256" key="4">
    <source>
        <dbReference type="ARBA" id="ARBA00022692"/>
    </source>
</evidence>
<dbReference type="PRINTS" id="PR00701">
    <property type="entry name" value="60KDINNERMP"/>
</dbReference>
<reference evidence="15" key="1">
    <citation type="journal article" date="2019" name="Int. J. Syst. Evol. Microbiol.">
        <title>The Global Catalogue of Microorganisms (GCM) 10K type strain sequencing project: providing services to taxonomists for standard genome sequencing and annotation.</title>
        <authorList>
            <consortium name="The Broad Institute Genomics Platform"/>
            <consortium name="The Broad Institute Genome Sequencing Center for Infectious Disease"/>
            <person name="Wu L."/>
            <person name="Ma J."/>
        </authorList>
    </citation>
    <scope>NUCLEOTIDE SEQUENCE [LARGE SCALE GENOMIC DNA]</scope>
    <source>
        <strain evidence="15">CCUG 58728</strain>
    </source>
</reference>
<keyword evidence="8" id="KW-0143">Chaperone</keyword>
<evidence type="ECO:0000256" key="7">
    <source>
        <dbReference type="ARBA" id="ARBA00023136"/>
    </source>
</evidence>
<evidence type="ECO:0000256" key="5">
    <source>
        <dbReference type="ARBA" id="ARBA00022927"/>
    </source>
</evidence>
<proteinExistence type="inferred from homology"/>
<keyword evidence="4 9" id="KW-0812">Transmembrane</keyword>